<dbReference type="GO" id="GO:0003677">
    <property type="term" value="F:DNA binding"/>
    <property type="evidence" value="ECO:0007669"/>
    <property type="project" value="InterPro"/>
</dbReference>
<organism evidence="1">
    <name type="scientific">Staphylococcus aureus</name>
    <dbReference type="NCBI Taxonomy" id="1280"/>
    <lineage>
        <taxon>Bacteria</taxon>
        <taxon>Bacillati</taxon>
        <taxon>Bacillota</taxon>
        <taxon>Bacilli</taxon>
        <taxon>Bacillales</taxon>
        <taxon>Staphylococcaceae</taxon>
        <taxon>Staphylococcus</taxon>
    </lineage>
</organism>
<dbReference type="Pfam" id="PF01381">
    <property type="entry name" value="HTH_3"/>
    <property type="match status" value="1"/>
</dbReference>
<accession>A0A2Z4N9L3</accession>
<dbReference type="Gene3D" id="1.10.260.40">
    <property type="entry name" value="lambda repressor-like DNA-binding domains"/>
    <property type="match status" value="1"/>
</dbReference>
<dbReference type="SUPFAM" id="SSF47413">
    <property type="entry name" value="lambda repressor-like DNA-binding domains"/>
    <property type="match status" value="1"/>
</dbReference>
<evidence type="ECO:0000313" key="1">
    <source>
        <dbReference type="EMBL" id="AWX67516.1"/>
    </source>
</evidence>
<dbReference type="AlphaFoldDB" id="A0A2Z4N9L3"/>
<dbReference type="CDD" id="cd00093">
    <property type="entry name" value="HTH_XRE"/>
    <property type="match status" value="1"/>
</dbReference>
<dbReference type="PROSITE" id="PS50943">
    <property type="entry name" value="HTH_CROC1"/>
    <property type="match status" value="1"/>
</dbReference>
<dbReference type="RefSeq" id="WP_031588064.1">
    <property type="nucleotide sequence ID" value="NZ_CAKOFC010000002.1"/>
</dbReference>
<dbReference type="EMBL" id="MF677900">
    <property type="protein sequence ID" value="AWX67516.1"/>
    <property type="molecule type" value="Genomic_DNA"/>
</dbReference>
<protein>
    <submittedName>
        <fullName evidence="1">Transcriptional regulator</fullName>
    </submittedName>
</protein>
<dbReference type="InterPro" id="IPR001387">
    <property type="entry name" value="Cro/C1-type_HTH"/>
</dbReference>
<proteinExistence type="predicted"/>
<dbReference type="InterPro" id="IPR010982">
    <property type="entry name" value="Lambda_DNA-bd_dom_sf"/>
</dbReference>
<name>A0A2Z4N9L3_STAAU</name>
<dbReference type="SMART" id="SM00530">
    <property type="entry name" value="HTH_XRE"/>
    <property type="match status" value="1"/>
</dbReference>
<reference evidence="1" key="1">
    <citation type="submission" date="2017-08" db="EMBL/GenBank/DDBJ databases">
        <title>Novel type of genome island.</title>
        <authorList>
            <person name="Yan H."/>
            <person name="Shi L."/>
            <person name="Zhou W."/>
        </authorList>
    </citation>
    <scope>NUCLEOTIDE SEQUENCE</scope>
    <source>
        <strain evidence="1">M3</strain>
    </source>
</reference>
<sequence length="128" mass="14931">MPRPSLSYHEKILRKTISKNLKRLSEGKTQAEISQHTNIPTSTLSGYFAERSTINPENTEKLATFFNVSLEKIDPRFSRNMLFLEDSDDEEYSLTVEILDMIEQLNKENKYKAFINTQKLLINQEKTN</sequence>